<sequence length="127" mass="13458">MNEMRSPTPRPDHSTTGRVPRSTLVATALLLGAGSLLLGRFAPEATAAVAGRAWAAVLILPLIVAVLHAVQVWRTAGRVPRNLAVWVVIAAVMAVTGLERLTGLGVEVWELLLGVLAAGVLMARRRR</sequence>
<keyword evidence="1" id="KW-1133">Transmembrane helix</keyword>
<proteinExistence type="predicted"/>
<protein>
    <submittedName>
        <fullName evidence="2">Uncharacterized protein</fullName>
    </submittedName>
</protein>
<dbReference type="EMBL" id="JBHRZG010000006">
    <property type="protein sequence ID" value="MFC3832415.1"/>
    <property type="molecule type" value="Genomic_DNA"/>
</dbReference>
<evidence type="ECO:0000313" key="2">
    <source>
        <dbReference type="EMBL" id="MFC3832415.1"/>
    </source>
</evidence>
<gene>
    <name evidence="2" type="ORF">ACFOSB_06050</name>
</gene>
<organism evidence="2 3">
    <name type="scientific">Deinococcus rufus</name>
    <dbReference type="NCBI Taxonomy" id="2136097"/>
    <lineage>
        <taxon>Bacteria</taxon>
        <taxon>Thermotogati</taxon>
        <taxon>Deinococcota</taxon>
        <taxon>Deinococci</taxon>
        <taxon>Deinococcales</taxon>
        <taxon>Deinococcaceae</taxon>
        <taxon>Deinococcus</taxon>
    </lineage>
</organism>
<keyword evidence="3" id="KW-1185">Reference proteome</keyword>
<evidence type="ECO:0000256" key="1">
    <source>
        <dbReference type="SAM" id="Phobius"/>
    </source>
</evidence>
<accession>A0ABV7Z5Y5</accession>
<keyword evidence="1" id="KW-0472">Membrane</keyword>
<feature type="transmembrane region" description="Helical" evidence="1">
    <location>
        <begin position="82"/>
        <end position="98"/>
    </location>
</feature>
<feature type="transmembrane region" description="Helical" evidence="1">
    <location>
        <begin position="104"/>
        <end position="123"/>
    </location>
</feature>
<reference evidence="3" key="1">
    <citation type="journal article" date="2019" name="Int. J. Syst. Evol. Microbiol.">
        <title>The Global Catalogue of Microorganisms (GCM) 10K type strain sequencing project: providing services to taxonomists for standard genome sequencing and annotation.</title>
        <authorList>
            <consortium name="The Broad Institute Genomics Platform"/>
            <consortium name="The Broad Institute Genome Sequencing Center for Infectious Disease"/>
            <person name="Wu L."/>
            <person name="Ma J."/>
        </authorList>
    </citation>
    <scope>NUCLEOTIDE SEQUENCE [LARGE SCALE GENOMIC DNA]</scope>
    <source>
        <strain evidence="3">CCTCC AB 2017081</strain>
    </source>
</reference>
<comment type="caution">
    <text evidence="2">The sequence shown here is derived from an EMBL/GenBank/DDBJ whole genome shotgun (WGS) entry which is preliminary data.</text>
</comment>
<feature type="transmembrane region" description="Helical" evidence="1">
    <location>
        <begin position="21"/>
        <end position="41"/>
    </location>
</feature>
<evidence type="ECO:0000313" key="3">
    <source>
        <dbReference type="Proteomes" id="UP001595803"/>
    </source>
</evidence>
<keyword evidence="1" id="KW-0812">Transmembrane</keyword>
<feature type="transmembrane region" description="Helical" evidence="1">
    <location>
        <begin position="53"/>
        <end position="70"/>
    </location>
</feature>
<name>A0ABV7Z5Y5_9DEIO</name>
<dbReference type="RefSeq" id="WP_322474189.1">
    <property type="nucleotide sequence ID" value="NZ_JBHRZG010000006.1"/>
</dbReference>
<dbReference type="Proteomes" id="UP001595803">
    <property type="component" value="Unassembled WGS sequence"/>
</dbReference>